<gene>
    <name evidence="2" type="ORF">PUNSTDRAFT_138434</name>
</gene>
<keyword evidence="3" id="KW-1185">Reference proteome</keyword>
<evidence type="ECO:0000313" key="2">
    <source>
        <dbReference type="EMBL" id="EIN04789.1"/>
    </source>
</evidence>
<reference evidence="3" key="1">
    <citation type="journal article" date="2012" name="Science">
        <title>The Paleozoic origin of enzymatic lignin decomposition reconstructed from 31 fungal genomes.</title>
        <authorList>
            <person name="Floudas D."/>
            <person name="Binder M."/>
            <person name="Riley R."/>
            <person name="Barry K."/>
            <person name="Blanchette R.A."/>
            <person name="Henrissat B."/>
            <person name="Martinez A.T."/>
            <person name="Otillar R."/>
            <person name="Spatafora J.W."/>
            <person name="Yadav J.S."/>
            <person name="Aerts A."/>
            <person name="Benoit I."/>
            <person name="Boyd A."/>
            <person name="Carlson A."/>
            <person name="Copeland A."/>
            <person name="Coutinho P.M."/>
            <person name="de Vries R.P."/>
            <person name="Ferreira P."/>
            <person name="Findley K."/>
            <person name="Foster B."/>
            <person name="Gaskell J."/>
            <person name="Glotzer D."/>
            <person name="Gorecki P."/>
            <person name="Heitman J."/>
            <person name="Hesse C."/>
            <person name="Hori C."/>
            <person name="Igarashi K."/>
            <person name="Jurgens J.A."/>
            <person name="Kallen N."/>
            <person name="Kersten P."/>
            <person name="Kohler A."/>
            <person name="Kuees U."/>
            <person name="Kumar T.K.A."/>
            <person name="Kuo A."/>
            <person name="LaButti K."/>
            <person name="Larrondo L.F."/>
            <person name="Lindquist E."/>
            <person name="Ling A."/>
            <person name="Lombard V."/>
            <person name="Lucas S."/>
            <person name="Lundell T."/>
            <person name="Martin R."/>
            <person name="McLaughlin D.J."/>
            <person name="Morgenstern I."/>
            <person name="Morin E."/>
            <person name="Murat C."/>
            <person name="Nagy L.G."/>
            <person name="Nolan M."/>
            <person name="Ohm R.A."/>
            <person name="Patyshakuliyeva A."/>
            <person name="Rokas A."/>
            <person name="Ruiz-Duenas F.J."/>
            <person name="Sabat G."/>
            <person name="Salamov A."/>
            <person name="Samejima M."/>
            <person name="Schmutz J."/>
            <person name="Slot J.C."/>
            <person name="St John F."/>
            <person name="Stenlid J."/>
            <person name="Sun H."/>
            <person name="Sun S."/>
            <person name="Syed K."/>
            <person name="Tsang A."/>
            <person name="Wiebenga A."/>
            <person name="Young D."/>
            <person name="Pisabarro A."/>
            <person name="Eastwood D.C."/>
            <person name="Martin F."/>
            <person name="Cullen D."/>
            <person name="Grigoriev I.V."/>
            <person name="Hibbett D.S."/>
        </authorList>
    </citation>
    <scope>NUCLEOTIDE SEQUENCE [LARGE SCALE GENOMIC DNA]</scope>
    <source>
        <strain evidence="3">HHB-11173 SS5</strain>
    </source>
</reference>
<dbReference type="HOGENOM" id="CLU_678159_0_0_1"/>
<dbReference type="EMBL" id="JH687553">
    <property type="protein sequence ID" value="EIN04789.1"/>
    <property type="molecule type" value="Genomic_DNA"/>
</dbReference>
<feature type="compositionally biased region" description="Polar residues" evidence="1">
    <location>
        <begin position="256"/>
        <end position="267"/>
    </location>
</feature>
<dbReference type="KEGG" id="psq:PUNSTDRAFT_138434"/>
<protein>
    <recommendedName>
        <fullName evidence="4">HNH nuclease domain-containing protein</fullName>
    </recommendedName>
</protein>
<dbReference type="AlphaFoldDB" id="R7S4L4"/>
<feature type="compositionally biased region" description="Basic residues" evidence="1">
    <location>
        <begin position="226"/>
        <end position="235"/>
    </location>
</feature>
<name>R7S4L4_PUNST</name>
<proteinExistence type="predicted"/>
<organism evidence="2 3">
    <name type="scientific">Punctularia strigosozonata (strain HHB-11173)</name>
    <name type="common">White-rot fungus</name>
    <dbReference type="NCBI Taxonomy" id="741275"/>
    <lineage>
        <taxon>Eukaryota</taxon>
        <taxon>Fungi</taxon>
        <taxon>Dikarya</taxon>
        <taxon>Basidiomycota</taxon>
        <taxon>Agaricomycotina</taxon>
        <taxon>Agaricomycetes</taxon>
        <taxon>Corticiales</taxon>
        <taxon>Punctulariaceae</taxon>
        <taxon>Punctularia</taxon>
    </lineage>
</organism>
<dbReference type="RefSeq" id="XP_007388182.1">
    <property type="nucleotide sequence ID" value="XM_007388120.1"/>
</dbReference>
<evidence type="ECO:0000256" key="1">
    <source>
        <dbReference type="SAM" id="MobiDB-lite"/>
    </source>
</evidence>
<dbReference type="OMA" id="WANAALE"/>
<feature type="compositionally biased region" description="Gly residues" evidence="1">
    <location>
        <begin position="200"/>
        <end position="218"/>
    </location>
</feature>
<evidence type="ECO:0000313" key="3">
    <source>
        <dbReference type="Proteomes" id="UP000054196"/>
    </source>
</evidence>
<dbReference type="GeneID" id="18880080"/>
<feature type="compositionally biased region" description="Low complexity" evidence="1">
    <location>
        <begin position="236"/>
        <end position="246"/>
    </location>
</feature>
<dbReference type="Proteomes" id="UP000054196">
    <property type="component" value="Unassembled WGS sequence"/>
</dbReference>
<evidence type="ECO:0008006" key="4">
    <source>
        <dbReference type="Google" id="ProtNLM"/>
    </source>
</evidence>
<accession>R7S4L4</accession>
<sequence>MPRKHGGTQLLRDLEIAWRYTLGEYNRDTRWAQIYLCLNWHWEFNNGGWSILPSLRLLDRIYSELRDPKKREKRSSYLEWRSKLRENKPVPPEYCFIPLKILSDNRPVVRHNGRTERRGEMTRLQYDHIWEPYKDIPIDLPLHPFPLIAHFNTAWSMLTPEEKEDVENRLDQDHRLRVEVAQKIWSAWHQCTPPPVNTGAGPGPDGGPGGGDGGPGGGGHEDGPRRSTRNSKKSQGKGNNKNGQGSTANRPRPTGKSLNDSMMTAASPTMADSCLDYSAHDTETSATSSVEVRSDQRDDSSLSTVSETAESDDDDYNPLPELAPRVWIDIDGWAVQIKEGEEFLRGRGKPPAPPRTSPKWNEQLARYMEEGARSPPHDPDWTRWEADTHCKWQTALRPAKRRRTVE</sequence>
<feature type="region of interest" description="Disordered" evidence="1">
    <location>
        <begin position="190"/>
        <end position="320"/>
    </location>
</feature>